<dbReference type="EMBL" id="CAJJDN010000273">
    <property type="protein sequence ID" value="CAD8130272.1"/>
    <property type="molecule type" value="Genomic_DNA"/>
</dbReference>
<protein>
    <submittedName>
        <fullName evidence="1">Uncharacterized protein</fullName>
    </submittedName>
</protein>
<accession>A0A8S1RST9</accession>
<dbReference type="Proteomes" id="UP000692954">
    <property type="component" value="Unassembled WGS sequence"/>
</dbReference>
<evidence type="ECO:0000313" key="2">
    <source>
        <dbReference type="Proteomes" id="UP000692954"/>
    </source>
</evidence>
<reference evidence="1" key="1">
    <citation type="submission" date="2021-01" db="EMBL/GenBank/DDBJ databases">
        <authorList>
            <consortium name="Genoscope - CEA"/>
            <person name="William W."/>
        </authorList>
    </citation>
    <scope>NUCLEOTIDE SEQUENCE</scope>
</reference>
<gene>
    <name evidence="1" type="ORF">PSON_ATCC_30995.1.T2730008</name>
</gene>
<sequence length="209" mass="25310">MLDIQNTINTIDQLLINNQFDPTYQTISFDDKKFDRFKYSKRKHQQENIEKTLQFLISKYDKYPLVLELFLFEKIHEMRVNLQNWTNLDLDESQEEKKYLTLLQNYEKKNQQLSKDAFILITNLIDGQLKVNLEPFYKFEMSQSLKQNLIDQIMGFKIFKYFENSRNIYKCVKTDFYNKLLIDHAVPTIINYVFDYIKLQILILISELI</sequence>
<evidence type="ECO:0000313" key="1">
    <source>
        <dbReference type="EMBL" id="CAD8130272.1"/>
    </source>
</evidence>
<keyword evidence="2" id="KW-1185">Reference proteome</keyword>
<proteinExistence type="predicted"/>
<dbReference type="AlphaFoldDB" id="A0A8S1RST9"/>
<name>A0A8S1RST9_9CILI</name>
<comment type="caution">
    <text evidence="1">The sequence shown here is derived from an EMBL/GenBank/DDBJ whole genome shotgun (WGS) entry which is preliminary data.</text>
</comment>
<organism evidence="1 2">
    <name type="scientific">Paramecium sonneborni</name>
    <dbReference type="NCBI Taxonomy" id="65129"/>
    <lineage>
        <taxon>Eukaryota</taxon>
        <taxon>Sar</taxon>
        <taxon>Alveolata</taxon>
        <taxon>Ciliophora</taxon>
        <taxon>Intramacronucleata</taxon>
        <taxon>Oligohymenophorea</taxon>
        <taxon>Peniculida</taxon>
        <taxon>Parameciidae</taxon>
        <taxon>Paramecium</taxon>
    </lineage>
</organism>